<dbReference type="AlphaFoldDB" id="A0AAV0UC01"/>
<proteinExistence type="predicted"/>
<keyword evidence="3" id="KW-1185">Reference proteome</keyword>
<comment type="caution">
    <text evidence="2">The sequence shown here is derived from an EMBL/GenBank/DDBJ whole genome shotgun (WGS) entry which is preliminary data.</text>
</comment>
<feature type="compositionally biased region" description="Acidic residues" evidence="1">
    <location>
        <begin position="45"/>
        <end position="55"/>
    </location>
</feature>
<sequence length="590" mass="61171">MLPDPVVPGAVLAAATARALGALRSPSDPYEDASCSGEGSSDGDASMDDDAVLPASDDDWLGQVATELPDRAGYTAVAAAPPTGTPQAPHAAVSTAASVYVSVYVPLTHDDQLGGPARMQPDRAGYAAPLPCGGELAFSTGPWPLVDDCTPGRADSVMSAGDAKVPATTAAVPMEVDQGATWQASSLSPPLVLRVGGKRRRLNAADDEDNNEDEAGSPTPALRLSAASASPASVLSVYAHNAPRFTCTLCAYTASSFASLRRHRDSRHRRIGFTDRFSAGCACGTPFTSRLAAANHANACASLSDTPSATALAAGDLSPTAIAVKTTATVAGLPTRLPLPDSSVLAVSPPHASTTADKLQVSRWSPPLPRPLIASRVASHLAKASAPRWGPPLPRSVVVSRIADRLLPPELLEEEETKADDSSLQAPGTLRYSSAMITRHSSTNRSWQSWSTRGGECRLQPSSTARWARCSPAISRSTRRSLSCSRLRRASWTFGCPATAFGLATTSGGGTAGSTANANIVAPQGEHLVGLGGPAAHIAGDGTTINWSYDRQGTTHVGSRSPQTQVDTDTLLFMTCILANLISRGEVTNW</sequence>
<accession>A0AAV0UC01</accession>
<evidence type="ECO:0000313" key="3">
    <source>
        <dbReference type="Proteomes" id="UP001162029"/>
    </source>
</evidence>
<dbReference type="Proteomes" id="UP001162029">
    <property type="component" value="Unassembled WGS sequence"/>
</dbReference>
<protein>
    <recommendedName>
        <fullName evidence="4">C2H2-type domain-containing protein</fullName>
    </recommendedName>
</protein>
<name>A0AAV0UC01_9STRA</name>
<dbReference type="EMBL" id="CANTFM010001057">
    <property type="protein sequence ID" value="CAI5734324.1"/>
    <property type="molecule type" value="Genomic_DNA"/>
</dbReference>
<evidence type="ECO:0000256" key="1">
    <source>
        <dbReference type="SAM" id="MobiDB-lite"/>
    </source>
</evidence>
<evidence type="ECO:0000313" key="2">
    <source>
        <dbReference type="EMBL" id="CAI5734324.1"/>
    </source>
</evidence>
<evidence type="ECO:0008006" key="4">
    <source>
        <dbReference type="Google" id="ProtNLM"/>
    </source>
</evidence>
<feature type="compositionally biased region" description="Low complexity" evidence="1">
    <location>
        <begin position="32"/>
        <end position="44"/>
    </location>
</feature>
<gene>
    <name evidence="2" type="ORF">PDE001_LOCUS5676</name>
</gene>
<feature type="region of interest" description="Disordered" evidence="1">
    <location>
        <begin position="22"/>
        <end position="55"/>
    </location>
</feature>
<reference evidence="2" key="1">
    <citation type="submission" date="2022-12" db="EMBL/GenBank/DDBJ databases">
        <authorList>
            <person name="Webb A."/>
        </authorList>
    </citation>
    <scope>NUCLEOTIDE SEQUENCE</scope>
    <source>
        <strain evidence="2">Pd1</strain>
    </source>
</reference>
<organism evidence="2 3">
    <name type="scientific">Peronospora destructor</name>
    <dbReference type="NCBI Taxonomy" id="86335"/>
    <lineage>
        <taxon>Eukaryota</taxon>
        <taxon>Sar</taxon>
        <taxon>Stramenopiles</taxon>
        <taxon>Oomycota</taxon>
        <taxon>Peronosporomycetes</taxon>
        <taxon>Peronosporales</taxon>
        <taxon>Peronosporaceae</taxon>
        <taxon>Peronospora</taxon>
    </lineage>
</organism>